<comment type="caution">
    <text evidence="1">The sequence shown here is derived from an EMBL/GenBank/DDBJ whole genome shotgun (WGS) entry which is preliminary data.</text>
</comment>
<name>A0AAV4MFY3_CAEEX</name>
<organism evidence="1 2">
    <name type="scientific">Caerostris extrusa</name>
    <name type="common">Bark spider</name>
    <name type="synonym">Caerostris bankana</name>
    <dbReference type="NCBI Taxonomy" id="172846"/>
    <lineage>
        <taxon>Eukaryota</taxon>
        <taxon>Metazoa</taxon>
        <taxon>Ecdysozoa</taxon>
        <taxon>Arthropoda</taxon>
        <taxon>Chelicerata</taxon>
        <taxon>Arachnida</taxon>
        <taxon>Araneae</taxon>
        <taxon>Araneomorphae</taxon>
        <taxon>Entelegynae</taxon>
        <taxon>Araneoidea</taxon>
        <taxon>Araneidae</taxon>
        <taxon>Caerostris</taxon>
    </lineage>
</organism>
<proteinExistence type="predicted"/>
<dbReference type="Proteomes" id="UP001054945">
    <property type="component" value="Unassembled WGS sequence"/>
</dbReference>
<keyword evidence="2" id="KW-1185">Reference proteome</keyword>
<dbReference type="EMBL" id="BPLR01019684">
    <property type="protein sequence ID" value="GIX70542.1"/>
    <property type="molecule type" value="Genomic_DNA"/>
</dbReference>
<gene>
    <name evidence="1" type="ORF">CEXT_496351</name>
</gene>
<accession>A0AAV4MFY3</accession>
<protein>
    <recommendedName>
        <fullName evidence="3">Ycf15</fullName>
    </recommendedName>
</protein>
<evidence type="ECO:0008006" key="3">
    <source>
        <dbReference type="Google" id="ProtNLM"/>
    </source>
</evidence>
<dbReference type="AlphaFoldDB" id="A0AAV4MFY3"/>
<reference evidence="1 2" key="1">
    <citation type="submission" date="2021-06" db="EMBL/GenBank/DDBJ databases">
        <title>Caerostris extrusa draft genome.</title>
        <authorList>
            <person name="Kono N."/>
            <person name="Arakawa K."/>
        </authorList>
    </citation>
    <scope>NUCLEOTIDE SEQUENCE [LARGE SCALE GENOMIC DNA]</scope>
</reference>
<sequence>MSSKNCQLSEMAYFPDTLLIESESYFTQKRSRQSPNSVIGFVFQNEEGGRKKKKRGARVVEPLSILVTPPLTQSAVPMSNVCNPSIADAFRATELKIS</sequence>
<evidence type="ECO:0000313" key="2">
    <source>
        <dbReference type="Proteomes" id="UP001054945"/>
    </source>
</evidence>
<evidence type="ECO:0000313" key="1">
    <source>
        <dbReference type="EMBL" id="GIX70542.1"/>
    </source>
</evidence>